<dbReference type="InterPro" id="IPR019467">
    <property type="entry name" value="Hat1_N"/>
</dbReference>
<dbReference type="InterPro" id="IPR000182">
    <property type="entry name" value="GNAT_dom"/>
</dbReference>
<keyword evidence="20" id="KW-1185">Reference proteome</keyword>
<dbReference type="Gene3D" id="1.10.10.390">
    <property type="match status" value="1"/>
</dbReference>
<name>A0A1G4IW78_9SACH</name>
<reference evidence="20" key="1">
    <citation type="submission" date="2016-03" db="EMBL/GenBank/DDBJ databases">
        <authorList>
            <person name="Devillers Hugo."/>
        </authorList>
    </citation>
    <scope>NUCLEOTIDE SEQUENCE [LARGE SCALE GENOMIC DNA]</scope>
</reference>
<evidence type="ECO:0000313" key="20">
    <source>
        <dbReference type="Proteomes" id="UP000189911"/>
    </source>
</evidence>
<dbReference type="SUPFAM" id="SSF55729">
    <property type="entry name" value="Acyl-CoA N-acyltransferases (Nat)"/>
    <property type="match status" value="1"/>
</dbReference>
<comment type="function">
    <text evidence="14">Catalytic component of the histone acetylase B (HAT-B) complex. Has intrinsic substrate specificity that modifies lysine in recognition sequence GXGKXG. Involved in DNA double-strand break repair.</text>
</comment>
<evidence type="ECO:0000256" key="8">
    <source>
        <dbReference type="ARBA" id="ARBA00022763"/>
    </source>
</evidence>
<evidence type="ECO:0000256" key="2">
    <source>
        <dbReference type="ARBA" id="ARBA00004496"/>
    </source>
</evidence>
<comment type="subcellular location">
    <subcellularLocation>
        <location evidence="2 14">Cytoplasm</location>
    </subcellularLocation>
    <subcellularLocation>
        <location evidence="1 14">Nucleus</location>
    </subcellularLocation>
</comment>
<feature type="domain" description="N-acetyltransferase" evidence="18">
    <location>
        <begin position="140"/>
        <end position="299"/>
    </location>
</feature>
<dbReference type="AlphaFoldDB" id="A0A1G4IW78"/>
<dbReference type="Pfam" id="PF21184">
    <property type="entry name" value="HAT1_C_fung"/>
    <property type="match status" value="1"/>
</dbReference>
<keyword evidence="11 14" id="KW-0539">Nucleus</keyword>
<dbReference type="GO" id="GO:0031509">
    <property type="term" value="P:subtelomeric heterochromatin formation"/>
    <property type="evidence" value="ECO:0007669"/>
    <property type="project" value="InterPro"/>
</dbReference>
<evidence type="ECO:0000256" key="9">
    <source>
        <dbReference type="ARBA" id="ARBA00022853"/>
    </source>
</evidence>
<sequence>MEAASQMKPEAWTVSSNEALKLSLVDDDGAVQFSPTFTYPIYGDSEQIFGYQDLQIFLVFDSVTFKPFTNVKYGAKLMDTVDDVQTKLLNYLPKDDVIIRDEMKWVDTFSKEREEFELPDDRFKVKSYNVDENNYTIYKVKLQEAAIKALHRRMQIFTLLFIESASYIDEDDEGWEIFLTFNAKTKQCVGYSTTYQYWKYTGGPNFDNNENSFTTGKISQFMVFPPYQGNGHGSYLYNAIVDVYQSDPQVLEITVEDPNESFDSLRDRNDYLRLKNSGIAAAIPDELPISEEWIEKEKGNCKIEKRQFMRLIEINLLSKSSPNFRLQVKKRLYEKNFDLLSDLDAATRNDKLQTAFLLVKEEYEAMLSSISSRKRTLSNNSGSSSKKIKLNNN</sequence>
<evidence type="ECO:0000256" key="17">
    <source>
        <dbReference type="PIRSR" id="PIRSR038084-3"/>
    </source>
</evidence>
<dbReference type="EC" id="2.3.1.48" evidence="4 14"/>
<feature type="binding site" evidence="16">
    <location>
        <begin position="228"/>
        <end position="234"/>
    </location>
    <ligand>
        <name>acetyl-CoA</name>
        <dbReference type="ChEBI" id="CHEBI:57288"/>
    </ligand>
</feature>
<keyword evidence="8" id="KW-0227">DNA damage</keyword>
<dbReference type="Pfam" id="PF10394">
    <property type="entry name" value="Hat1_N"/>
    <property type="match status" value="1"/>
</dbReference>
<dbReference type="InterPro" id="IPR013523">
    <property type="entry name" value="Hist_AcTrfase_HAT1_C"/>
</dbReference>
<evidence type="ECO:0000256" key="4">
    <source>
        <dbReference type="ARBA" id="ARBA00013184"/>
    </source>
</evidence>
<dbReference type="FunFam" id="3.40.630.30:FF:000114">
    <property type="entry name" value="Histone acetyltransferase type B catalytic subunit"/>
    <property type="match status" value="1"/>
</dbReference>
<comment type="catalytic activity">
    <reaction evidence="13 14">
        <text>L-lysyl-[protein] + acetyl-CoA = N(6)-acetyl-L-lysyl-[protein] + CoA + H(+)</text>
        <dbReference type="Rhea" id="RHEA:45948"/>
        <dbReference type="Rhea" id="RHEA-COMP:9752"/>
        <dbReference type="Rhea" id="RHEA-COMP:10731"/>
        <dbReference type="ChEBI" id="CHEBI:15378"/>
        <dbReference type="ChEBI" id="CHEBI:29969"/>
        <dbReference type="ChEBI" id="CHEBI:57287"/>
        <dbReference type="ChEBI" id="CHEBI:57288"/>
        <dbReference type="ChEBI" id="CHEBI:61930"/>
        <dbReference type="EC" id="2.3.1.48"/>
    </reaction>
</comment>
<keyword evidence="7 14" id="KW-0808">Transferase</keyword>
<evidence type="ECO:0000256" key="15">
    <source>
        <dbReference type="PIRSR" id="PIRSR038084-1"/>
    </source>
</evidence>
<evidence type="ECO:0000313" key="19">
    <source>
        <dbReference type="EMBL" id="SCU81086.1"/>
    </source>
</evidence>
<dbReference type="InterPro" id="IPR017380">
    <property type="entry name" value="Hist_AcTrfase_B-typ_cat-su"/>
</dbReference>
<organism evidence="19 20">
    <name type="scientific">Lachancea nothofagi CBS 11611</name>
    <dbReference type="NCBI Taxonomy" id="1266666"/>
    <lineage>
        <taxon>Eukaryota</taxon>
        <taxon>Fungi</taxon>
        <taxon>Dikarya</taxon>
        <taxon>Ascomycota</taxon>
        <taxon>Saccharomycotina</taxon>
        <taxon>Saccharomycetes</taxon>
        <taxon>Saccharomycetales</taxon>
        <taxon>Saccharomycetaceae</taxon>
        <taxon>Lachancea</taxon>
    </lineage>
</organism>
<evidence type="ECO:0000256" key="7">
    <source>
        <dbReference type="ARBA" id="ARBA00022679"/>
    </source>
</evidence>
<dbReference type="PIRSF" id="PIRSF038084">
    <property type="entry name" value="HAT-B_cat"/>
    <property type="match status" value="1"/>
</dbReference>
<protein>
    <recommendedName>
        <fullName evidence="5 14">Histone acetyltransferase type B catalytic subunit</fullName>
        <ecNumber evidence="4 14">2.3.1.48</ecNumber>
    </recommendedName>
</protein>
<dbReference type="InterPro" id="IPR016181">
    <property type="entry name" value="Acyl_CoA_acyltransferase"/>
</dbReference>
<feature type="active site" description="Proton donor/acceptor" evidence="15">
    <location>
        <position position="256"/>
    </location>
</feature>
<dbReference type="InterPro" id="IPR037113">
    <property type="entry name" value="Hat1_N_sf"/>
</dbReference>
<evidence type="ECO:0000256" key="3">
    <source>
        <dbReference type="ARBA" id="ARBA00010543"/>
    </source>
</evidence>
<comment type="subunit">
    <text evidence="14">Component of the HAT-B complex composed of at least HAT1 and HAT2. The HAT-B complex binds to histone H4 tail.</text>
</comment>
<dbReference type="OrthoDB" id="10253098at2759"/>
<accession>A0A1G4IW78</accession>
<dbReference type="PANTHER" id="PTHR12046">
    <property type="entry name" value="HISTONE ACETYLTRANSFERASE TYPE B CATALYTIC SUBUNIT"/>
    <property type="match status" value="1"/>
</dbReference>
<keyword evidence="6 14" id="KW-0963">Cytoplasm</keyword>
<evidence type="ECO:0000256" key="10">
    <source>
        <dbReference type="ARBA" id="ARBA00023204"/>
    </source>
</evidence>
<evidence type="ECO:0000256" key="12">
    <source>
        <dbReference type="ARBA" id="ARBA00023315"/>
    </source>
</evidence>
<keyword evidence="10" id="KW-0234">DNA repair</keyword>
<dbReference type="GO" id="GO:0006281">
    <property type="term" value="P:DNA repair"/>
    <property type="evidence" value="ECO:0007669"/>
    <property type="project" value="UniProtKB-KW"/>
</dbReference>
<evidence type="ECO:0000256" key="16">
    <source>
        <dbReference type="PIRSR" id="PIRSR038084-2"/>
    </source>
</evidence>
<dbReference type="EMBL" id="LT598450">
    <property type="protein sequence ID" value="SCU81086.1"/>
    <property type="molecule type" value="Genomic_DNA"/>
</dbReference>
<keyword evidence="9" id="KW-0156">Chromatin regulator</keyword>
<evidence type="ECO:0000256" key="13">
    <source>
        <dbReference type="ARBA" id="ARBA00048017"/>
    </source>
</evidence>
<evidence type="ECO:0000256" key="1">
    <source>
        <dbReference type="ARBA" id="ARBA00004123"/>
    </source>
</evidence>
<feature type="binding site" evidence="16">
    <location>
        <position position="268"/>
    </location>
    <ligand>
        <name>acetyl-CoA</name>
        <dbReference type="ChEBI" id="CHEBI:57288"/>
    </ligand>
</feature>
<evidence type="ECO:0000256" key="14">
    <source>
        <dbReference type="PIRNR" id="PIRNR038084"/>
    </source>
</evidence>
<feature type="region of interest" description="Interaction with histone H4 N-terminus" evidence="16">
    <location>
        <begin position="44"/>
        <end position="46"/>
    </location>
</feature>
<keyword evidence="12 14" id="KW-0012">Acyltransferase</keyword>
<gene>
    <name evidence="19" type="ORF">LANO_0B01970G</name>
</gene>
<dbReference type="Gene3D" id="3.90.360.10">
    <property type="entry name" value="Histone acetyl transferase 1 (HAT1), N-terminal domain"/>
    <property type="match status" value="1"/>
</dbReference>
<evidence type="ECO:0000256" key="6">
    <source>
        <dbReference type="ARBA" id="ARBA00022490"/>
    </source>
</evidence>
<evidence type="ECO:0000256" key="11">
    <source>
        <dbReference type="ARBA" id="ARBA00023242"/>
    </source>
</evidence>
<dbReference type="GO" id="GO:0000781">
    <property type="term" value="C:chromosome, telomeric region"/>
    <property type="evidence" value="ECO:0007669"/>
    <property type="project" value="GOC"/>
</dbReference>
<feature type="binding site" evidence="16">
    <location>
        <position position="259"/>
    </location>
    <ligand>
        <name>acetyl-CoA</name>
        <dbReference type="ChEBI" id="CHEBI:57288"/>
    </ligand>
</feature>
<dbReference type="GO" id="GO:0005634">
    <property type="term" value="C:nucleus"/>
    <property type="evidence" value="ECO:0007669"/>
    <property type="project" value="UniProtKB-SubCell"/>
</dbReference>
<dbReference type="PROSITE" id="PS51186">
    <property type="entry name" value="GNAT"/>
    <property type="match status" value="1"/>
</dbReference>
<feature type="region of interest" description="Interaction with histone H4 N-terminus" evidence="16">
    <location>
        <begin position="195"/>
        <end position="197"/>
    </location>
</feature>
<dbReference type="Gene3D" id="3.40.630.30">
    <property type="match status" value="1"/>
</dbReference>
<dbReference type="GO" id="GO:0005737">
    <property type="term" value="C:cytoplasm"/>
    <property type="evidence" value="ECO:0007669"/>
    <property type="project" value="UniProtKB-SubCell"/>
</dbReference>
<dbReference type="Pfam" id="PF00583">
    <property type="entry name" value="Acetyltransf_1"/>
    <property type="match status" value="1"/>
</dbReference>
<comment type="similarity">
    <text evidence="3 14">Belongs to the HAT1 family.</text>
</comment>
<dbReference type="Proteomes" id="UP000189911">
    <property type="component" value="Chromosome B"/>
</dbReference>
<proteinExistence type="inferred from homology"/>
<evidence type="ECO:0000259" key="18">
    <source>
        <dbReference type="PROSITE" id="PS51186"/>
    </source>
</evidence>
<feature type="site" description="Interaction with histone H4 N-terminus" evidence="17">
    <location>
        <position position="175"/>
    </location>
</feature>
<dbReference type="GO" id="GO:0042393">
    <property type="term" value="F:histone binding"/>
    <property type="evidence" value="ECO:0007669"/>
    <property type="project" value="InterPro"/>
</dbReference>
<evidence type="ECO:0000256" key="5">
    <source>
        <dbReference type="ARBA" id="ARBA00021268"/>
    </source>
</evidence>
<dbReference type="GO" id="GO:0004402">
    <property type="term" value="F:histone acetyltransferase activity"/>
    <property type="evidence" value="ECO:0007669"/>
    <property type="project" value="UniProtKB-UniRule"/>
</dbReference>